<evidence type="ECO:0000313" key="7">
    <source>
        <dbReference type="EMBL" id="KAB0677591.1"/>
    </source>
</evidence>
<keyword evidence="2 5" id="KW-0540">Nuclease</keyword>
<dbReference type="Gene3D" id="3.40.50.1010">
    <property type="entry name" value="5'-nuclease"/>
    <property type="match status" value="1"/>
</dbReference>
<keyword evidence="4 5" id="KW-0378">Hydrolase</keyword>
<dbReference type="InterPro" id="IPR029060">
    <property type="entry name" value="PIN-like_dom_sf"/>
</dbReference>
<keyword evidence="1 5" id="KW-1277">Toxin-antitoxin system</keyword>
<dbReference type="Pfam" id="PF01850">
    <property type="entry name" value="PIN"/>
    <property type="match status" value="1"/>
</dbReference>
<feature type="binding site" evidence="5">
    <location>
        <position position="11"/>
    </location>
    <ligand>
        <name>Mg(2+)</name>
        <dbReference type="ChEBI" id="CHEBI:18420"/>
    </ligand>
</feature>
<evidence type="ECO:0000256" key="2">
    <source>
        <dbReference type="ARBA" id="ARBA00022722"/>
    </source>
</evidence>
<comment type="similarity">
    <text evidence="5">Belongs to the PINc/VapC protein family.</text>
</comment>
<feature type="domain" description="PIN" evidence="6">
    <location>
        <begin position="9"/>
        <end position="124"/>
    </location>
</feature>
<dbReference type="GO" id="GO:0004540">
    <property type="term" value="F:RNA nuclease activity"/>
    <property type="evidence" value="ECO:0007669"/>
    <property type="project" value="InterPro"/>
</dbReference>
<dbReference type="HAMAP" id="MF_00265">
    <property type="entry name" value="VapC_Nob1"/>
    <property type="match status" value="1"/>
</dbReference>
<keyword evidence="8" id="KW-1185">Reference proteome</keyword>
<comment type="function">
    <text evidence="5">Toxic component of a toxin-antitoxin (TA) system. An RNase.</text>
</comment>
<feature type="binding site" evidence="5">
    <location>
        <position position="104"/>
    </location>
    <ligand>
        <name>Mg(2+)</name>
        <dbReference type="ChEBI" id="CHEBI:18420"/>
    </ligand>
</feature>
<evidence type="ECO:0000256" key="3">
    <source>
        <dbReference type="ARBA" id="ARBA00022723"/>
    </source>
</evidence>
<evidence type="ECO:0000313" key="8">
    <source>
        <dbReference type="Proteomes" id="UP000432089"/>
    </source>
</evidence>
<name>A0A7V7PM35_9HYPH</name>
<proteinExistence type="inferred from homology"/>
<keyword evidence="3 5" id="KW-0479">Metal-binding</keyword>
<dbReference type="AlphaFoldDB" id="A0A7V7PM35"/>
<organism evidence="7 8">
    <name type="scientific">Plantimonas leprariae</name>
    <dbReference type="NCBI Taxonomy" id="2615207"/>
    <lineage>
        <taxon>Bacteria</taxon>
        <taxon>Pseudomonadati</taxon>
        <taxon>Pseudomonadota</taxon>
        <taxon>Alphaproteobacteria</taxon>
        <taxon>Hyphomicrobiales</taxon>
        <taxon>Aurantimonadaceae</taxon>
        <taxon>Plantimonas</taxon>
    </lineage>
</organism>
<dbReference type="EMBL" id="VZDO01000016">
    <property type="protein sequence ID" value="KAB0677591.1"/>
    <property type="molecule type" value="Genomic_DNA"/>
</dbReference>
<dbReference type="EC" id="3.1.-.-" evidence="5"/>
<keyword evidence="5" id="KW-0800">Toxin</keyword>
<dbReference type="CDD" id="cd18692">
    <property type="entry name" value="PIN_VapC-like"/>
    <property type="match status" value="1"/>
</dbReference>
<sequence length="140" mass="15890">MPSERIDCFLDTNVLIYAAQVRTRDERRTDIARELVLSSVFGVSAQTLAEFYSLTSNRARTRLSPSETDRWIAFLSSFPFVAVDRAIVALGIEFARRYRIRYYDAALLAAAERLGAPIFYSEDLNHGQSYGGVRVINPFQ</sequence>
<protein>
    <recommendedName>
        <fullName evidence="5">Ribonuclease VapC</fullName>
        <shortName evidence="5">RNase VapC</shortName>
        <ecNumber evidence="5">3.1.-.-</ecNumber>
    </recommendedName>
    <alternativeName>
        <fullName evidence="5">Toxin VapC</fullName>
    </alternativeName>
</protein>
<dbReference type="InterPro" id="IPR002716">
    <property type="entry name" value="PIN_dom"/>
</dbReference>
<evidence type="ECO:0000256" key="4">
    <source>
        <dbReference type="ARBA" id="ARBA00022801"/>
    </source>
</evidence>
<dbReference type="GO" id="GO:0000287">
    <property type="term" value="F:magnesium ion binding"/>
    <property type="evidence" value="ECO:0007669"/>
    <property type="project" value="UniProtKB-UniRule"/>
</dbReference>
<comment type="caution">
    <text evidence="7">The sequence shown here is derived from an EMBL/GenBank/DDBJ whole genome shotgun (WGS) entry which is preliminary data.</text>
</comment>
<dbReference type="Proteomes" id="UP000432089">
    <property type="component" value="Unassembled WGS sequence"/>
</dbReference>
<dbReference type="SUPFAM" id="SSF88723">
    <property type="entry name" value="PIN domain-like"/>
    <property type="match status" value="1"/>
</dbReference>
<comment type="cofactor">
    <cofactor evidence="5">
        <name>Mg(2+)</name>
        <dbReference type="ChEBI" id="CHEBI:18420"/>
    </cofactor>
</comment>
<gene>
    <name evidence="5" type="primary">vapC</name>
    <name evidence="7" type="ORF">F6X38_18135</name>
</gene>
<dbReference type="GO" id="GO:0016787">
    <property type="term" value="F:hydrolase activity"/>
    <property type="evidence" value="ECO:0007669"/>
    <property type="project" value="UniProtKB-KW"/>
</dbReference>
<dbReference type="GO" id="GO:0090729">
    <property type="term" value="F:toxin activity"/>
    <property type="evidence" value="ECO:0007669"/>
    <property type="project" value="UniProtKB-KW"/>
</dbReference>
<evidence type="ECO:0000256" key="5">
    <source>
        <dbReference type="HAMAP-Rule" id="MF_00265"/>
    </source>
</evidence>
<evidence type="ECO:0000256" key="1">
    <source>
        <dbReference type="ARBA" id="ARBA00022649"/>
    </source>
</evidence>
<keyword evidence="5" id="KW-0460">Magnesium</keyword>
<evidence type="ECO:0000259" key="6">
    <source>
        <dbReference type="Pfam" id="PF01850"/>
    </source>
</evidence>
<dbReference type="InterPro" id="IPR022907">
    <property type="entry name" value="VapC_family"/>
</dbReference>
<accession>A0A7V7PM35</accession>
<reference evidence="7 8" key="1">
    <citation type="submission" date="2019-09" db="EMBL/GenBank/DDBJ databases">
        <title>YIM 132180 draft genome.</title>
        <authorList>
            <person name="Zhang K."/>
        </authorList>
    </citation>
    <scope>NUCLEOTIDE SEQUENCE [LARGE SCALE GENOMIC DNA]</scope>
    <source>
        <strain evidence="7 8">YIM 132180</strain>
    </source>
</reference>